<feature type="region of interest" description="Disordered" evidence="1">
    <location>
        <begin position="1"/>
        <end position="23"/>
    </location>
</feature>
<comment type="caution">
    <text evidence="2">The sequence shown here is derived from an EMBL/GenBank/DDBJ whole genome shotgun (WGS) entry which is preliminary data.</text>
</comment>
<keyword evidence="3" id="KW-1185">Reference proteome</keyword>
<dbReference type="EMBL" id="NHYE01005517">
    <property type="protein sequence ID" value="PPQ71060.1"/>
    <property type="molecule type" value="Genomic_DNA"/>
</dbReference>
<dbReference type="OrthoDB" id="192148at2759"/>
<feature type="region of interest" description="Disordered" evidence="1">
    <location>
        <begin position="215"/>
        <end position="279"/>
    </location>
</feature>
<dbReference type="CDD" id="cd21037">
    <property type="entry name" value="MLKL_NTD"/>
    <property type="match status" value="1"/>
</dbReference>
<dbReference type="InParanoid" id="A0A409VXW0"/>
<protein>
    <submittedName>
        <fullName evidence="2">Uncharacterized protein</fullName>
    </submittedName>
</protein>
<sequence>MPHNGPSPQAPPLSHWTPTDNHSRTDRAVDYTLEGFRLVLETVQSIPGMSTIPALNEAAAIALRILTVVQDVRTKNQAFKDLAKDACGLVYTIVLECQNMIKDGNQVPERVQIHIASLAGNLHEIEKFARKKVERNTFKKIVFHSKDMEEITRYRQLLRQSLDIFGIQTSISIQENLDRILKNIDKHNEELKENRIKYEEEHRRKAEEISSQIKVLRIQGEDHQARLDEETRKRREEKRQKQNESQRTERIRTEESQGNRPSLSPERDSGYYARPNRTPSPQPFYAGSFGYPAPNSYLYPGYPTSPYALPSPVPSMSNITGSAISFGGMPTHVSNYNSGNVSNTVITNSMNNRPS</sequence>
<organism evidence="2 3">
    <name type="scientific">Gymnopilus dilepis</name>
    <dbReference type="NCBI Taxonomy" id="231916"/>
    <lineage>
        <taxon>Eukaryota</taxon>
        <taxon>Fungi</taxon>
        <taxon>Dikarya</taxon>
        <taxon>Basidiomycota</taxon>
        <taxon>Agaricomycotina</taxon>
        <taxon>Agaricomycetes</taxon>
        <taxon>Agaricomycetidae</taxon>
        <taxon>Agaricales</taxon>
        <taxon>Agaricineae</taxon>
        <taxon>Hymenogastraceae</taxon>
        <taxon>Gymnopilus</taxon>
    </lineage>
</organism>
<proteinExistence type="predicted"/>
<gene>
    <name evidence="2" type="ORF">CVT26_011462</name>
</gene>
<evidence type="ECO:0000256" key="1">
    <source>
        <dbReference type="SAM" id="MobiDB-lite"/>
    </source>
</evidence>
<evidence type="ECO:0000313" key="3">
    <source>
        <dbReference type="Proteomes" id="UP000284706"/>
    </source>
</evidence>
<feature type="compositionally biased region" description="Basic and acidic residues" evidence="1">
    <location>
        <begin position="219"/>
        <end position="257"/>
    </location>
</feature>
<dbReference type="Proteomes" id="UP000284706">
    <property type="component" value="Unassembled WGS sequence"/>
</dbReference>
<name>A0A409VXW0_9AGAR</name>
<accession>A0A409VXW0</accession>
<reference evidence="2 3" key="1">
    <citation type="journal article" date="2018" name="Evol. Lett.">
        <title>Horizontal gene cluster transfer increased hallucinogenic mushroom diversity.</title>
        <authorList>
            <person name="Reynolds H.T."/>
            <person name="Vijayakumar V."/>
            <person name="Gluck-Thaler E."/>
            <person name="Korotkin H.B."/>
            <person name="Matheny P.B."/>
            <person name="Slot J.C."/>
        </authorList>
    </citation>
    <scope>NUCLEOTIDE SEQUENCE [LARGE SCALE GENOMIC DNA]</scope>
    <source>
        <strain evidence="2 3">SRW20</strain>
    </source>
</reference>
<evidence type="ECO:0000313" key="2">
    <source>
        <dbReference type="EMBL" id="PPQ71060.1"/>
    </source>
</evidence>
<dbReference type="STRING" id="231916.A0A409VXW0"/>
<dbReference type="AlphaFoldDB" id="A0A409VXW0"/>
<dbReference type="InterPro" id="IPR059179">
    <property type="entry name" value="MLKL-like_MCAfunc"/>
</dbReference>